<dbReference type="Gene3D" id="3.40.50.2000">
    <property type="entry name" value="Glycogen Phosphorylase B"/>
    <property type="match status" value="3"/>
</dbReference>
<comment type="caution">
    <text evidence="3">The sequence shown here is derived from an EMBL/GenBank/DDBJ whole genome shotgun (WGS) entry which is preliminary data.</text>
</comment>
<dbReference type="GO" id="GO:0016757">
    <property type="term" value="F:glycosyltransferase activity"/>
    <property type="evidence" value="ECO:0007669"/>
    <property type="project" value="TreeGrafter"/>
</dbReference>
<dbReference type="SUPFAM" id="SSF53756">
    <property type="entry name" value="UDP-Glycosyltransferase/glycogen phosphorylase"/>
    <property type="match status" value="2"/>
</dbReference>
<dbReference type="Pfam" id="PF13579">
    <property type="entry name" value="Glyco_trans_4_4"/>
    <property type="match status" value="1"/>
</dbReference>
<dbReference type="AlphaFoldDB" id="A0A538SE57"/>
<accession>A0A538SE57</accession>
<feature type="domain" description="Glycosyltransferase subfamily 4-like N-terminal" evidence="2">
    <location>
        <begin position="27"/>
        <end position="154"/>
    </location>
</feature>
<dbReference type="Pfam" id="PF13692">
    <property type="entry name" value="Glyco_trans_1_4"/>
    <property type="match status" value="1"/>
</dbReference>
<dbReference type="InterPro" id="IPR050194">
    <property type="entry name" value="Glycosyltransferase_grp1"/>
</dbReference>
<evidence type="ECO:0000313" key="4">
    <source>
        <dbReference type="Proteomes" id="UP000320184"/>
    </source>
</evidence>
<proteinExistence type="predicted"/>
<evidence type="ECO:0000256" key="1">
    <source>
        <dbReference type="SAM" id="MobiDB-lite"/>
    </source>
</evidence>
<dbReference type="Proteomes" id="UP000320184">
    <property type="component" value="Unassembled WGS sequence"/>
</dbReference>
<protein>
    <submittedName>
        <fullName evidence="3">Glycosyltransferase family 4 protein</fullName>
    </submittedName>
</protein>
<sequence length="404" mass="42373">MAVPWRDRMRVALLCLDPGVPLGGPKGCSVHLRSVAAALLRAGHEVDALVMDPGPERDRAALVESGLRVRPLDGAAVHASRAPGQTPMLPGAAEITCHLEAVAPDLVIERLALLACAGAEAASRLGVPHVYEINAPLENEAAEHRGFGARRGARGVPRRVCQQLGRGRRLGGSRALGARARSRGLRGPGGPERGRSGVLRAPRERRGGSSAPRPGVCPPRLQRGVRGLFKPWHDLENLVRAVAGLGVRTPSRLVLVGDGPRRSAVLAAALSSGVEVAHLPHVPHEDVPAVFALCDAVVVPYASEEAYFSPLKLAEAMSSGRSVVASATGPCMRLIRHGEDGLLVPPGDSAAMAAALRRLALDPDLRERLGAAARRSASRLFSWDRAVARMLALAGKHLSAARGG</sequence>
<name>A0A538SE57_UNCEI</name>
<organism evidence="3 4">
    <name type="scientific">Eiseniibacteriota bacterium</name>
    <dbReference type="NCBI Taxonomy" id="2212470"/>
    <lineage>
        <taxon>Bacteria</taxon>
        <taxon>Candidatus Eiseniibacteriota</taxon>
    </lineage>
</organism>
<dbReference type="InterPro" id="IPR028098">
    <property type="entry name" value="Glyco_trans_4-like_N"/>
</dbReference>
<dbReference type="PANTHER" id="PTHR45947">
    <property type="entry name" value="SULFOQUINOVOSYL TRANSFERASE SQD2"/>
    <property type="match status" value="1"/>
</dbReference>
<dbReference type="CDD" id="cd03801">
    <property type="entry name" value="GT4_PimA-like"/>
    <property type="match status" value="1"/>
</dbReference>
<evidence type="ECO:0000259" key="2">
    <source>
        <dbReference type="Pfam" id="PF13579"/>
    </source>
</evidence>
<reference evidence="3 4" key="1">
    <citation type="journal article" date="2019" name="Nat. Microbiol.">
        <title>Mediterranean grassland soil C-N compound turnover is dependent on rainfall and depth, and is mediated by genomically divergent microorganisms.</title>
        <authorList>
            <person name="Diamond S."/>
            <person name="Andeer P.F."/>
            <person name="Li Z."/>
            <person name="Crits-Christoph A."/>
            <person name="Burstein D."/>
            <person name="Anantharaman K."/>
            <person name="Lane K.R."/>
            <person name="Thomas B.C."/>
            <person name="Pan C."/>
            <person name="Northen T.R."/>
            <person name="Banfield J.F."/>
        </authorList>
    </citation>
    <scope>NUCLEOTIDE SEQUENCE [LARGE SCALE GENOMIC DNA]</scope>
    <source>
        <strain evidence="3">WS_3</strain>
    </source>
</reference>
<dbReference type="EMBL" id="VBOT01000119">
    <property type="protein sequence ID" value="TMQ49666.1"/>
    <property type="molecule type" value="Genomic_DNA"/>
</dbReference>
<gene>
    <name evidence="3" type="ORF">E6K73_09575</name>
</gene>
<keyword evidence="3" id="KW-0808">Transferase</keyword>
<feature type="region of interest" description="Disordered" evidence="1">
    <location>
        <begin position="168"/>
        <end position="217"/>
    </location>
</feature>
<evidence type="ECO:0000313" key="3">
    <source>
        <dbReference type="EMBL" id="TMQ49666.1"/>
    </source>
</evidence>
<dbReference type="PANTHER" id="PTHR45947:SF3">
    <property type="entry name" value="SULFOQUINOVOSYL TRANSFERASE SQD2"/>
    <property type="match status" value="1"/>
</dbReference>